<dbReference type="Pfam" id="PF13306">
    <property type="entry name" value="LRR_5"/>
    <property type="match status" value="1"/>
</dbReference>
<dbReference type="InterPro" id="IPR003591">
    <property type="entry name" value="Leu-rich_rpt_typical-subtyp"/>
</dbReference>
<evidence type="ECO:0000313" key="4">
    <source>
        <dbReference type="EMBL" id="CAG9811382.1"/>
    </source>
</evidence>
<keyword evidence="1" id="KW-0433">Leucine-rich repeat</keyword>
<name>A0A9N9S4X9_9DIPT</name>
<feature type="chain" id="PRO_5040221069" evidence="3">
    <location>
        <begin position="24"/>
        <end position="323"/>
    </location>
</feature>
<dbReference type="OrthoDB" id="7787493at2759"/>
<reference evidence="4" key="2">
    <citation type="submission" date="2022-10" db="EMBL/GenBank/DDBJ databases">
        <authorList>
            <consortium name="ENA_rothamsted_submissions"/>
            <consortium name="culmorum"/>
            <person name="King R."/>
        </authorList>
    </citation>
    <scope>NUCLEOTIDE SEQUENCE</scope>
</reference>
<evidence type="ECO:0000256" key="3">
    <source>
        <dbReference type="SAM" id="SignalP"/>
    </source>
</evidence>
<dbReference type="InterPro" id="IPR001611">
    <property type="entry name" value="Leu-rich_rpt"/>
</dbReference>
<keyword evidence="3" id="KW-0732">Signal</keyword>
<keyword evidence="5" id="KW-1185">Reference proteome</keyword>
<evidence type="ECO:0000256" key="2">
    <source>
        <dbReference type="ARBA" id="ARBA00022737"/>
    </source>
</evidence>
<accession>A0A9N9S4X9</accession>
<keyword evidence="2" id="KW-0677">Repeat</keyword>
<dbReference type="PANTHER" id="PTHR45712:SF22">
    <property type="entry name" value="INSULIN-LIKE GROWTH FACTOR-BINDING PROTEIN COMPLEX ACID LABILE SUBUNIT"/>
    <property type="match status" value="1"/>
</dbReference>
<dbReference type="PANTHER" id="PTHR45712">
    <property type="entry name" value="AGAP008170-PA"/>
    <property type="match status" value="1"/>
</dbReference>
<dbReference type="InterPro" id="IPR032675">
    <property type="entry name" value="LRR_dom_sf"/>
</dbReference>
<feature type="signal peptide" evidence="3">
    <location>
        <begin position="1"/>
        <end position="23"/>
    </location>
</feature>
<dbReference type="Gene3D" id="3.80.10.10">
    <property type="entry name" value="Ribonuclease Inhibitor"/>
    <property type="match status" value="2"/>
</dbReference>
<dbReference type="SMART" id="SM00369">
    <property type="entry name" value="LRR_TYP"/>
    <property type="match status" value="2"/>
</dbReference>
<reference evidence="4" key="1">
    <citation type="submission" date="2022-01" db="EMBL/GenBank/DDBJ databases">
        <authorList>
            <person name="King R."/>
        </authorList>
    </citation>
    <scope>NUCLEOTIDE SEQUENCE</scope>
</reference>
<dbReference type="AlphaFoldDB" id="A0A9N9S4X9"/>
<evidence type="ECO:0000313" key="5">
    <source>
        <dbReference type="Proteomes" id="UP001153620"/>
    </source>
</evidence>
<dbReference type="SUPFAM" id="SSF52058">
    <property type="entry name" value="L domain-like"/>
    <property type="match status" value="1"/>
</dbReference>
<gene>
    <name evidence="4" type="ORF">CHIRRI_LOCUS14191</name>
</gene>
<dbReference type="EMBL" id="OU895880">
    <property type="protein sequence ID" value="CAG9811382.1"/>
    <property type="molecule type" value="Genomic_DNA"/>
</dbReference>
<dbReference type="Proteomes" id="UP001153620">
    <property type="component" value="Chromosome 4"/>
</dbReference>
<dbReference type="InterPro" id="IPR050333">
    <property type="entry name" value="SLRP"/>
</dbReference>
<protein>
    <submittedName>
        <fullName evidence="4">Uncharacterized protein</fullName>
    </submittedName>
</protein>
<sequence>MILKLSMVLLLIQLFLDLPNVSAQTFHYNFKNASSTDYRCDCLFITLQQPFHKITEVSKPHLTGKTDDSVTSIYFTPGSTFQEFPSMICDKFKNVLSIFIDNSVEIIREKAFEKCTKLERIFLYVIDGLDEKMFSKNSKLHTVSIKSRTLKTLSKNIFTSINQTLTSFTLYIASDSFRFPDNFVSSLTNLKTIFFQIFDLVDLPQNYFENLQNLINLRIPLCNIRDLPKDIFKPLKNLQYIDLSSNKLTAIHADSFGSHPDLMVADFDGNNLVSFDPKFYQFTSLLYVSFAGSCGTHERLELNFDKSITKNQDNDCTKNYKPR</sequence>
<proteinExistence type="predicted"/>
<dbReference type="Pfam" id="PF13855">
    <property type="entry name" value="LRR_8"/>
    <property type="match status" value="1"/>
</dbReference>
<organism evidence="4 5">
    <name type="scientific">Chironomus riparius</name>
    <dbReference type="NCBI Taxonomy" id="315576"/>
    <lineage>
        <taxon>Eukaryota</taxon>
        <taxon>Metazoa</taxon>
        <taxon>Ecdysozoa</taxon>
        <taxon>Arthropoda</taxon>
        <taxon>Hexapoda</taxon>
        <taxon>Insecta</taxon>
        <taxon>Pterygota</taxon>
        <taxon>Neoptera</taxon>
        <taxon>Endopterygota</taxon>
        <taxon>Diptera</taxon>
        <taxon>Nematocera</taxon>
        <taxon>Chironomoidea</taxon>
        <taxon>Chironomidae</taxon>
        <taxon>Chironominae</taxon>
        <taxon>Chironomus</taxon>
    </lineage>
</organism>
<evidence type="ECO:0000256" key="1">
    <source>
        <dbReference type="ARBA" id="ARBA00022614"/>
    </source>
</evidence>
<dbReference type="InterPro" id="IPR026906">
    <property type="entry name" value="LRR_5"/>
</dbReference>